<evidence type="ECO:0000313" key="2">
    <source>
        <dbReference type="EMBL" id="CCV64510.1"/>
    </source>
</evidence>
<dbReference type="STRING" id="1318466.BN85409330"/>
<dbReference type="Gene3D" id="1.10.10.2840">
    <property type="entry name" value="PucR C-terminal helix-turn-helix domain"/>
    <property type="match status" value="1"/>
</dbReference>
<evidence type="ECO:0000313" key="3">
    <source>
        <dbReference type="Proteomes" id="UP000032740"/>
    </source>
</evidence>
<gene>
    <name evidence="2" type="ORF">BN85409330</name>
</gene>
<dbReference type="KEGG" id="apal:BN85409330"/>
<dbReference type="InterPro" id="IPR009057">
    <property type="entry name" value="Homeodomain-like_sf"/>
</dbReference>
<accession>U4KQD0</accession>
<proteinExistence type="predicted"/>
<dbReference type="InterPro" id="IPR042070">
    <property type="entry name" value="PucR_C-HTH_sf"/>
</dbReference>
<sequence>MRFLYIRSNTQIKKNAQIIYDIFSPLLENLTYEIFDYEMILYFKNDYDSLIKEIVFSMLNDLYGDVIVYESAYYKNKQEIFIVIEYIKKEIIHYDQKYYYINNQIILKENIKNINKALKKIILAEYYYDKETLILIKTYIEENQNALEAAKLLFLHRNTLNQRIDKFYLKTGFNIRIFKDAFLIYTLLTN</sequence>
<keyword evidence="3" id="KW-1185">Reference proteome</keyword>
<dbReference type="InterPro" id="IPR025736">
    <property type="entry name" value="PucR_C-HTH_dom"/>
</dbReference>
<reference evidence="2 3" key="1">
    <citation type="journal article" date="2013" name="J. Mol. Microbiol. Biotechnol.">
        <title>Analysis of the Complete Genomes of Acholeplasma brassicae , A. palmae and A. laidlawii and Their Comparison to the Obligate Parasites from ' Candidatus Phytoplasma'.</title>
        <authorList>
            <person name="Kube M."/>
            <person name="Siewert C."/>
            <person name="Migdoll A.M."/>
            <person name="Duduk B."/>
            <person name="Holz S."/>
            <person name="Rabus R."/>
            <person name="Seemuller E."/>
            <person name="Mitrovic J."/>
            <person name="Muller I."/>
            <person name="Buttner C."/>
            <person name="Reinhardt R."/>
        </authorList>
    </citation>
    <scope>NUCLEOTIDE SEQUENCE [LARGE SCALE GENOMIC DNA]</scope>
    <source>
        <strain evidence="2 3">J233</strain>
    </source>
</reference>
<dbReference type="Pfam" id="PF13556">
    <property type="entry name" value="HTH_30"/>
    <property type="match status" value="1"/>
</dbReference>
<dbReference type="AlphaFoldDB" id="U4KQD0"/>
<dbReference type="OrthoDB" id="9792148at2"/>
<feature type="domain" description="PucR C-terminal helix-turn-helix" evidence="1">
    <location>
        <begin position="136"/>
        <end position="186"/>
    </location>
</feature>
<name>U4KQD0_ALTPJ</name>
<dbReference type="HOGENOM" id="CLU_1458279_0_0_14"/>
<dbReference type="Proteomes" id="UP000032740">
    <property type="component" value="Chromosome"/>
</dbReference>
<dbReference type="SUPFAM" id="SSF46689">
    <property type="entry name" value="Homeodomain-like"/>
    <property type="match status" value="1"/>
</dbReference>
<organism evidence="2 3">
    <name type="scientific">Alteracholeplasma palmae (strain ATCC 49389 / J233)</name>
    <name type="common">Acholeplasma palmae</name>
    <dbReference type="NCBI Taxonomy" id="1318466"/>
    <lineage>
        <taxon>Bacteria</taxon>
        <taxon>Bacillati</taxon>
        <taxon>Mycoplasmatota</taxon>
        <taxon>Mollicutes</taxon>
        <taxon>Acholeplasmatales</taxon>
        <taxon>Acholeplasmataceae</taxon>
        <taxon>Acholeplasma</taxon>
    </lineage>
</organism>
<protein>
    <submittedName>
        <fullName evidence="2">Transcriptional regulator, similar to LrpR</fullName>
    </submittedName>
</protein>
<dbReference type="RefSeq" id="WP_026660224.1">
    <property type="nucleotide sequence ID" value="NC_022538.1"/>
</dbReference>
<evidence type="ECO:0000259" key="1">
    <source>
        <dbReference type="Pfam" id="PF13556"/>
    </source>
</evidence>
<dbReference type="EMBL" id="FO681347">
    <property type="protein sequence ID" value="CCV64510.1"/>
    <property type="molecule type" value="Genomic_DNA"/>
</dbReference>